<evidence type="ECO:0000313" key="3">
    <source>
        <dbReference type="Proteomes" id="UP000325315"/>
    </source>
</evidence>
<evidence type="ECO:0000259" key="1">
    <source>
        <dbReference type="Pfam" id="PF07727"/>
    </source>
</evidence>
<dbReference type="InterPro" id="IPR013103">
    <property type="entry name" value="RVT_2"/>
</dbReference>
<keyword evidence="3" id="KW-1185">Reference proteome</keyword>
<dbReference type="OrthoDB" id="913156at2759"/>
<feature type="domain" description="Reverse transcriptase Ty1/copia-type" evidence="1">
    <location>
        <begin position="59"/>
        <end position="158"/>
    </location>
</feature>
<accession>A0A5B6VJH6</accession>
<reference evidence="3" key="1">
    <citation type="journal article" date="2019" name="Plant Biotechnol. J.">
        <title>Genome sequencing of the Australian wild diploid species Gossypium australe highlights disease resistance and delayed gland morphogenesis.</title>
        <authorList>
            <person name="Cai Y."/>
            <person name="Cai X."/>
            <person name="Wang Q."/>
            <person name="Wang P."/>
            <person name="Zhang Y."/>
            <person name="Cai C."/>
            <person name="Xu Y."/>
            <person name="Wang K."/>
            <person name="Zhou Z."/>
            <person name="Wang C."/>
            <person name="Geng S."/>
            <person name="Li B."/>
            <person name="Dong Q."/>
            <person name="Hou Y."/>
            <person name="Wang H."/>
            <person name="Ai P."/>
            <person name="Liu Z."/>
            <person name="Yi F."/>
            <person name="Sun M."/>
            <person name="An G."/>
            <person name="Cheng J."/>
            <person name="Zhang Y."/>
            <person name="Shi Q."/>
            <person name="Xie Y."/>
            <person name="Shi X."/>
            <person name="Chang Y."/>
            <person name="Huang F."/>
            <person name="Chen Y."/>
            <person name="Hong S."/>
            <person name="Mi L."/>
            <person name="Sun Q."/>
            <person name="Zhang L."/>
            <person name="Zhou B."/>
            <person name="Peng R."/>
            <person name="Zhang X."/>
            <person name="Liu F."/>
        </authorList>
    </citation>
    <scope>NUCLEOTIDE SEQUENCE [LARGE SCALE GENOMIC DNA]</scope>
    <source>
        <strain evidence="3">cv. PA1801</strain>
    </source>
</reference>
<comment type="caution">
    <text evidence="2">The sequence shown here is derived from an EMBL/GenBank/DDBJ whole genome shotgun (WGS) entry which is preliminary data.</text>
</comment>
<proteinExistence type="predicted"/>
<dbReference type="AlphaFoldDB" id="A0A5B6VJH6"/>
<name>A0A5B6VJH6_9ROSI</name>
<dbReference type="Proteomes" id="UP000325315">
    <property type="component" value="Unassembled WGS sequence"/>
</dbReference>
<dbReference type="Pfam" id="PF07727">
    <property type="entry name" value="RVT_2"/>
    <property type="match status" value="1"/>
</dbReference>
<gene>
    <name evidence="2" type="ORF">EPI10_015130</name>
</gene>
<protein>
    <submittedName>
        <fullName evidence="2">Retrovirus-related Pol polyprotein from transposon TNT 1-94</fullName>
    </submittedName>
</protein>
<evidence type="ECO:0000313" key="2">
    <source>
        <dbReference type="EMBL" id="KAA3469332.1"/>
    </source>
</evidence>
<dbReference type="EMBL" id="SMMG02000006">
    <property type="protein sequence ID" value="KAA3469332.1"/>
    <property type="molecule type" value="Genomic_DNA"/>
</dbReference>
<organism evidence="2 3">
    <name type="scientific">Gossypium australe</name>
    <dbReference type="NCBI Taxonomy" id="47621"/>
    <lineage>
        <taxon>Eukaryota</taxon>
        <taxon>Viridiplantae</taxon>
        <taxon>Streptophyta</taxon>
        <taxon>Embryophyta</taxon>
        <taxon>Tracheophyta</taxon>
        <taxon>Spermatophyta</taxon>
        <taxon>Magnoliopsida</taxon>
        <taxon>eudicotyledons</taxon>
        <taxon>Gunneridae</taxon>
        <taxon>Pentapetalae</taxon>
        <taxon>rosids</taxon>
        <taxon>malvids</taxon>
        <taxon>Malvales</taxon>
        <taxon>Malvaceae</taxon>
        <taxon>Malvoideae</taxon>
        <taxon>Gossypium</taxon>
    </lineage>
</organism>
<sequence length="159" mass="18597">MVAYAFLVVANDIPTIFNEGKKTIGCKWVFAKKEGFPSQYEVHYKARLVAKGYAQIIMFDVKVAFLHGDLKEEIYMTQPEGFKVTGNKNLVSKIGKSLYCLKQSLMQWYKQFDKYIRNKYDQYVYFCKLQDGSLIYLLLYNDDFFAASKIQVEIEKLKT</sequence>